<evidence type="ECO:0000259" key="2">
    <source>
        <dbReference type="Pfam" id="PF18859"/>
    </source>
</evidence>
<feature type="domain" description="Actinobacteria/chloroflexi VLRF1 release factor" evidence="2">
    <location>
        <begin position="188"/>
        <end position="303"/>
    </location>
</feature>
<feature type="coiled-coil region" evidence="1">
    <location>
        <begin position="7"/>
        <end position="62"/>
    </location>
</feature>
<dbReference type="SUPFAM" id="SSF53137">
    <property type="entry name" value="Translational machinery components"/>
    <property type="match status" value="1"/>
</dbReference>
<gene>
    <name evidence="3" type="ORF">ASZ90_012139</name>
</gene>
<protein>
    <submittedName>
        <fullName evidence="3">Peptide chain release factor</fullName>
    </submittedName>
</protein>
<evidence type="ECO:0000313" key="3">
    <source>
        <dbReference type="EMBL" id="KUG18167.1"/>
    </source>
</evidence>
<evidence type="ECO:0000256" key="1">
    <source>
        <dbReference type="SAM" id="Coils"/>
    </source>
</evidence>
<keyword evidence="1" id="KW-0175">Coiled coil</keyword>
<dbReference type="EMBL" id="LNQE01001396">
    <property type="protein sequence ID" value="KUG18167.1"/>
    <property type="molecule type" value="Genomic_DNA"/>
</dbReference>
<dbReference type="Gene3D" id="3.30.420.60">
    <property type="entry name" value="eRF1 domain 2"/>
    <property type="match status" value="1"/>
</dbReference>
<name>A0A0W8FBC6_9ZZZZ</name>
<proteinExistence type="predicted"/>
<dbReference type="InterPro" id="IPR040783">
    <property type="entry name" value="VLRF1"/>
</dbReference>
<dbReference type="AlphaFoldDB" id="A0A0W8FBC6"/>
<sequence length="325" mass="37081">MVDLFGKKKLEDRISELEEAIAVQEREKEELVRTLQKREEKIKRLTSANQEANLALKAMEQKTATMVASSPEKTETERPKARLPEAWMPDNRELDLLIQRLQGFLSPREDLLVYAFPGSLPKDADIPPQIRRVAMEIKSQRGGIIIYCPQLFALQFIPPFPIKERISWEGSSFQLSWIEEMMNTPALVVSAHAGSTFLGVALSREGFAVNEKVESQVKEKHSKGGWSQKRFERLREEDIKNHLDAVQEKLAGLQSKYGSIVKYAVLGGEEGLIRQIAPSISLPLVERRLKRHDEKDPDSLLREVYGFKCYRIDINVIEAERSNAI</sequence>
<reference evidence="3" key="1">
    <citation type="journal article" date="2015" name="Proc. Natl. Acad. Sci. U.S.A.">
        <title>Networks of energetic and metabolic interactions define dynamics in microbial communities.</title>
        <authorList>
            <person name="Embree M."/>
            <person name="Liu J.K."/>
            <person name="Al-Bassam M.M."/>
            <person name="Zengler K."/>
        </authorList>
    </citation>
    <scope>NUCLEOTIDE SEQUENCE</scope>
</reference>
<accession>A0A0W8FBC6</accession>
<organism evidence="3">
    <name type="scientific">hydrocarbon metagenome</name>
    <dbReference type="NCBI Taxonomy" id="938273"/>
    <lineage>
        <taxon>unclassified sequences</taxon>
        <taxon>metagenomes</taxon>
        <taxon>ecological metagenomes</taxon>
    </lineage>
</organism>
<comment type="caution">
    <text evidence="3">The sequence shown here is derived from an EMBL/GenBank/DDBJ whole genome shotgun (WGS) entry which is preliminary data.</text>
</comment>
<dbReference type="InterPro" id="IPR042226">
    <property type="entry name" value="eFR1_2_sf"/>
</dbReference>
<dbReference type="Pfam" id="PF18859">
    <property type="entry name" value="acVLRF1"/>
    <property type="match status" value="1"/>
</dbReference>